<dbReference type="Gene3D" id="3.10.129.10">
    <property type="entry name" value="Hotdog Thioesterase"/>
    <property type="match status" value="1"/>
</dbReference>
<dbReference type="InterPro" id="IPR029069">
    <property type="entry name" value="HotDog_dom_sf"/>
</dbReference>
<evidence type="ECO:0000313" key="4">
    <source>
        <dbReference type="Proteomes" id="UP000250266"/>
    </source>
</evidence>
<accession>A0A8E2E4J8</accession>
<dbReference type="EMBL" id="KV745140">
    <property type="protein sequence ID" value="OCK77275.1"/>
    <property type="molecule type" value="Genomic_DNA"/>
</dbReference>
<evidence type="ECO:0000256" key="2">
    <source>
        <dbReference type="SAM" id="Phobius"/>
    </source>
</evidence>
<evidence type="ECO:0000313" key="3">
    <source>
        <dbReference type="EMBL" id="OCK77275.1"/>
    </source>
</evidence>
<feature type="transmembrane region" description="Helical" evidence="2">
    <location>
        <begin position="12"/>
        <end position="30"/>
    </location>
</feature>
<organism evidence="3 4">
    <name type="scientific">Lepidopterella palustris CBS 459.81</name>
    <dbReference type="NCBI Taxonomy" id="1314670"/>
    <lineage>
        <taxon>Eukaryota</taxon>
        <taxon>Fungi</taxon>
        <taxon>Dikarya</taxon>
        <taxon>Ascomycota</taxon>
        <taxon>Pezizomycotina</taxon>
        <taxon>Dothideomycetes</taxon>
        <taxon>Pleosporomycetidae</taxon>
        <taxon>Mytilinidiales</taxon>
        <taxon>Argynnaceae</taxon>
        <taxon>Lepidopterella</taxon>
    </lineage>
</organism>
<dbReference type="PANTHER" id="PTHR12475">
    <property type="match status" value="1"/>
</dbReference>
<keyword evidence="2" id="KW-0812">Transmembrane</keyword>
<dbReference type="Proteomes" id="UP000250266">
    <property type="component" value="Unassembled WGS sequence"/>
</dbReference>
<evidence type="ECO:0000256" key="1">
    <source>
        <dbReference type="ARBA" id="ARBA00038476"/>
    </source>
</evidence>
<keyword evidence="4" id="KW-1185">Reference proteome</keyword>
<dbReference type="AlphaFoldDB" id="A0A8E2E4J8"/>
<comment type="similarity">
    <text evidence="1">Belongs to the lcsJ thioesterase family.</text>
</comment>
<dbReference type="Pfam" id="PF13279">
    <property type="entry name" value="4HBT_2"/>
    <property type="match status" value="1"/>
</dbReference>
<reference evidence="3 4" key="1">
    <citation type="journal article" date="2016" name="Nat. Commun.">
        <title>Ectomycorrhizal ecology is imprinted in the genome of the dominant symbiotic fungus Cenococcum geophilum.</title>
        <authorList>
            <consortium name="DOE Joint Genome Institute"/>
            <person name="Peter M."/>
            <person name="Kohler A."/>
            <person name="Ohm R.A."/>
            <person name="Kuo A."/>
            <person name="Krutzmann J."/>
            <person name="Morin E."/>
            <person name="Arend M."/>
            <person name="Barry K.W."/>
            <person name="Binder M."/>
            <person name="Choi C."/>
            <person name="Clum A."/>
            <person name="Copeland A."/>
            <person name="Grisel N."/>
            <person name="Haridas S."/>
            <person name="Kipfer T."/>
            <person name="LaButti K."/>
            <person name="Lindquist E."/>
            <person name="Lipzen A."/>
            <person name="Maire R."/>
            <person name="Meier B."/>
            <person name="Mihaltcheva S."/>
            <person name="Molinier V."/>
            <person name="Murat C."/>
            <person name="Poggeler S."/>
            <person name="Quandt C.A."/>
            <person name="Sperisen C."/>
            <person name="Tritt A."/>
            <person name="Tisserant E."/>
            <person name="Crous P.W."/>
            <person name="Henrissat B."/>
            <person name="Nehls U."/>
            <person name="Egli S."/>
            <person name="Spatafora J.W."/>
            <person name="Grigoriev I.V."/>
            <person name="Martin F.M."/>
        </authorList>
    </citation>
    <scope>NUCLEOTIDE SEQUENCE [LARGE SCALE GENOMIC DNA]</scope>
    <source>
        <strain evidence="3 4">CBS 459.81</strain>
    </source>
</reference>
<gene>
    <name evidence="3" type="ORF">K432DRAFT_407451</name>
</gene>
<dbReference type="InterPro" id="IPR051490">
    <property type="entry name" value="THEM6_lcsJ_thioesterase"/>
</dbReference>
<evidence type="ECO:0008006" key="5">
    <source>
        <dbReference type="Google" id="ProtNLM"/>
    </source>
</evidence>
<dbReference type="OrthoDB" id="265761at2759"/>
<dbReference type="PANTHER" id="PTHR12475:SF4">
    <property type="entry name" value="PROTEIN THEM6"/>
    <property type="match status" value="1"/>
</dbReference>
<dbReference type="SUPFAM" id="SSF54637">
    <property type="entry name" value="Thioesterase/thiol ester dehydrase-isomerase"/>
    <property type="match status" value="1"/>
</dbReference>
<keyword evidence="2" id="KW-1133">Transmembrane helix</keyword>
<keyword evidence="2" id="KW-0472">Membrane</keyword>
<dbReference type="CDD" id="cd00586">
    <property type="entry name" value="4HBT"/>
    <property type="match status" value="1"/>
</dbReference>
<protein>
    <recommendedName>
        <fullName evidence="5">Thioesterase/thiol ester dehydrase-isomerase</fullName>
    </recommendedName>
</protein>
<proteinExistence type="inferred from homology"/>
<sequence length="291" mass="32539">MANLFDHLGNSWLGWLVATLLLVVITGKTLPFSWHIRVILGYVNYRYFEPRGSYAPERGDGSVSVFLPSVYTTSTSPGDLDYTLHKSNSTYLADLDLARGRHFYGLFRVGLEKYSKQGTSVFPALGAVSCTFKKEIRPFAKVRIWTRVLAWDDKWIYLISHFTKAHRIVDTVSNRPSYSAKPLTANAATPQSAVYATCISKQVVKQGRKTIQPVEFLAACGLLPHESTDDGTSALLDDARASPNRPASRNWTARRIEERRCRGLALAKHVAALDEGLAWFSETQDAPFAMY</sequence>
<name>A0A8E2E4J8_9PEZI</name>